<accession>A0A3R6VK87</accession>
<dbReference type="SMART" id="SM00054">
    <property type="entry name" value="EFh"/>
    <property type="match status" value="6"/>
</dbReference>
<dbReference type="Proteomes" id="UP000283543">
    <property type="component" value="Unassembled WGS sequence"/>
</dbReference>
<feature type="domain" description="EF-hand" evidence="7">
    <location>
        <begin position="322"/>
        <end position="357"/>
    </location>
</feature>
<dbReference type="SUPFAM" id="SSF47473">
    <property type="entry name" value="EF-hand"/>
    <property type="match status" value="3"/>
</dbReference>
<evidence type="ECO:0000256" key="3">
    <source>
        <dbReference type="ARBA" id="ARBA00022723"/>
    </source>
</evidence>
<organism evidence="8 9">
    <name type="scientific">Aphanomyces astaci</name>
    <name type="common">Crayfish plague agent</name>
    <dbReference type="NCBI Taxonomy" id="112090"/>
    <lineage>
        <taxon>Eukaryota</taxon>
        <taxon>Sar</taxon>
        <taxon>Stramenopiles</taxon>
        <taxon>Oomycota</taxon>
        <taxon>Saprolegniomycetes</taxon>
        <taxon>Saprolegniales</taxon>
        <taxon>Verrucalvaceae</taxon>
        <taxon>Aphanomyces</taxon>
    </lineage>
</organism>
<evidence type="ECO:0000259" key="7">
    <source>
        <dbReference type="PROSITE" id="PS50222"/>
    </source>
</evidence>
<dbReference type="InterPro" id="IPR028846">
    <property type="entry name" value="Recoverin"/>
</dbReference>
<gene>
    <name evidence="8" type="ORF">DYB34_010832</name>
</gene>
<sequence>YISMDEMTRYLTAVFRVLYVLHPNMAADTGVSAVELGQLTADEAFAFQPNSRRLSLAEFAAWFAKHEPNTCAWLSDVKVASKREVPWTLDAVRRHTKLMFHRPQVVFELFAQAAHEDGHLDQAGFDKCFRYLMGNCADQSKHDMSTGADQSQDDTTETQFLRRLFALFDSNEDGRVDFSELSAGLSILLQAAFVLFDLNGDGSISLEEMTQYLTSVFRVLFELSDQPRQLSGVSPVELATVTAAQAFHHVDLNPDGRIRLDEFKRGGKQEDKVRAAFALYDYNHDGVISLDEMIRYLTAVFKVLFATNPALLPQMQVTPLELAQVTAEQAFLECDINQDGKLTLDEFHAWYTQSNKPIKSSALSIPLPSLAQVHHFTDLGTCSPADVIERFRQFATANQLTRAAFSIGLQSFAKPAHKEAVDAIASHELGTITADQAFIQAEKESDGVLSLDEFRRWYHSTASQNIHLPSLQRVKQVTNLHKFSPSQVFAHLTTHVTDPRGLDRRAFDASFATLRQLTCV</sequence>
<dbReference type="PROSITE" id="PS00018">
    <property type="entry name" value="EF_HAND_1"/>
    <property type="match status" value="4"/>
</dbReference>
<comment type="caution">
    <text evidence="8">The sequence shown here is derived from an EMBL/GenBank/DDBJ whole genome shotgun (WGS) entry which is preliminary data.</text>
</comment>
<dbReference type="InterPro" id="IPR018247">
    <property type="entry name" value="EF_Hand_1_Ca_BS"/>
</dbReference>
<keyword evidence="2" id="KW-0519">Myristate</keyword>
<dbReference type="PANTHER" id="PTHR23055">
    <property type="entry name" value="CALCIUM BINDING PROTEINS"/>
    <property type="match status" value="1"/>
</dbReference>
<comment type="similarity">
    <text evidence="1">Belongs to the recoverin family.</text>
</comment>
<keyword evidence="4" id="KW-0677">Repeat</keyword>
<proteinExistence type="inferred from homology"/>
<feature type="non-terminal residue" evidence="8">
    <location>
        <position position="1"/>
    </location>
</feature>
<dbReference type="Pfam" id="PF13499">
    <property type="entry name" value="EF-hand_7"/>
    <property type="match status" value="2"/>
</dbReference>
<feature type="domain" description="EF-hand" evidence="7">
    <location>
        <begin position="156"/>
        <end position="191"/>
    </location>
</feature>
<dbReference type="Pfam" id="PF13202">
    <property type="entry name" value="EF-hand_5"/>
    <property type="match status" value="1"/>
</dbReference>
<evidence type="ECO:0000256" key="6">
    <source>
        <dbReference type="ARBA" id="ARBA00023288"/>
    </source>
</evidence>
<dbReference type="InterPro" id="IPR002048">
    <property type="entry name" value="EF_hand_dom"/>
</dbReference>
<feature type="domain" description="EF-hand" evidence="7">
    <location>
        <begin position="268"/>
        <end position="303"/>
    </location>
</feature>
<evidence type="ECO:0000256" key="2">
    <source>
        <dbReference type="ARBA" id="ARBA00022707"/>
    </source>
</evidence>
<keyword evidence="6" id="KW-0449">Lipoprotein</keyword>
<protein>
    <recommendedName>
        <fullName evidence="7">EF-hand domain-containing protein</fullName>
    </recommendedName>
</protein>
<keyword evidence="5" id="KW-0106">Calcium</keyword>
<evidence type="ECO:0000313" key="8">
    <source>
        <dbReference type="EMBL" id="RHY37947.1"/>
    </source>
</evidence>
<evidence type="ECO:0000256" key="4">
    <source>
        <dbReference type="ARBA" id="ARBA00022737"/>
    </source>
</evidence>
<evidence type="ECO:0000256" key="5">
    <source>
        <dbReference type="ARBA" id="ARBA00022837"/>
    </source>
</evidence>
<evidence type="ECO:0000313" key="9">
    <source>
        <dbReference type="Proteomes" id="UP000283543"/>
    </source>
</evidence>
<dbReference type="EMBL" id="QUTB01011482">
    <property type="protein sequence ID" value="RHY37947.1"/>
    <property type="molecule type" value="Genomic_DNA"/>
</dbReference>
<reference evidence="8 9" key="1">
    <citation type="submission" date="2018-08" db="EMBL/GenBank/DDBJ databases">
        <title>Aphanomyces genome sequencing and annotation.</title>
        <authorList>
            <person name="Minardi D."/>
            <person name="Oidtmann B."/>
            <person name="Van Der Giezen M."/>
            <person name="Studholme D.J."/>
        </authorList>
    </citation>
    <scope>NUCLEOTIDE SEQUENCE [LARGE SCALE GENOMIC DNA]</scope>
    <source>
        <strain evidence="8 9">Si</strain>
    </source>
</reference>
<feature type="domain" description="EF-hand" evidence="7">
    <location>
        <begin position="192"/>
        <end position="219"/>
    </location>
</feature>
<dbReference type="GO" id="GO:0005509">
    <property type="term" value="F:calcium ion binding"/>
    <property type="evidence" value="ECO:0007669"/>
    <property type="project" value="InterPro"/>
</dbReference>
<dbReference type="PROSITE" id="PS50222">
    <property type="entry name" value="EF_HAND_2"/>
    <property type="match status" value="4"/>
</dbReference>
<dbReference type="CDD" id="cd00051">
    <property type="entry name" value="EFh"/>
    <property type="match status" value="2"/>
</dbReference>
<dbReference type="PANTHER" id="PTHR23055:SF178">
    <property type="entry name" value="NEUROCALCIN HOMOLOG"/>
    <property type="match status" value="1"/>
</dbReference>
<dbReference type="PRINTS" id="PR00450">
    <property type="entry name" value="RECOVERIN"/>
</dbReference>
<keyword evidence="3" id="KW-0479">Metal-binding</keyword>
<dbReference type="Gene3D" id="1.10.238.10">
    <property type="entry name" value="EF-hand"/>
    <property type="match status" value="2"/>
</dbReference>
<dbReference type="AlphaFoldDB" id="A0A3R6VK87"/>
<name>A0A3R6VK87_APHAT</name>
<evidence type="ECO:0000256" key="1">
    <source>
        <dbReference type="ARBA" id="ARBA00006049"/>
    </source>
</evidence>
<dbReference type="InterPro" id="IPR011992">
    <property type="entry name" value="EF-hand-dom_pair"/>
</dbReference>